<feature type="chain" id="PRO_5040823541" evidence="5">
    <location>
        <begin position="22"/>
        <end position="680"/>
    </location>
</feature>
<organism evidence="7 8">
    <name type="scientific">Flavobacterium potami</name>
    <dbReference type="NCBI Taxonomy" id="2872310"/>
    <lineage>
        <taxon>Bacteria</taxon>
        <taxon>Pseudomonadati</taxon>
        <taxon>Bacteroidota</taxon>
        <taxon>Flavobacteriia</taxon>
        <taxon>Flavobacteriales</taxon>
        <taxon>Flavobacteriaceae</taxon>
        <taxon>Flavobacterium</taxon>
    </lineage>
</organism>
<evidence type="ECO:0000256" key="3">
    <source>
        <dbReference type="ARBA" id="ARBA00023237"/>
    </source>
</evidence>
<dbReference type="Pfam" id="PF00691">
    <property type="entry name" value="OmpA"/>
    <property type="match status" value="1"/>
</dbReference>
<name>A0A9X1HE48_9FLAO</name>
<evidence type="ECO:0000313" key="7">
    <source>
        <dbReference type="EMBL" id="MBZ4036814.1"/>
    </source>
</evidence>
<dbReference type="SUPFAM" id="SSF103088">
    <property type="entry name" value="OmpA-like"/>
    <property type="match status" value="1"/>
</dbReference>
<reference evidence="7 8" key="1">
    <citation type="journal article" date="2023" name="Antonie Van Leeuwenhoek">
        <title>Flavobacterium potami sp. nov., a multi-metal resistance genes harbouring bacterium isolated from shallow river silt.</title>
        <authorList>
            <person name="Li S."/>
            <person name="Mao S."/>
            <person name="Mu W."/>
            <person name="Guo B."/>
            <person name="Li C."/>
            <person name="Zhu Q."/>
            <person name="Hou X."/>
            <person name="Zhao Y."/>
            <person name="Wei S."/>
            <person name="Liu H."/>
            <person name="Liu A."/>
        </authorList>
    </citation>
    <scope>NUCLEOTIDE SEQUENCE [LARGE SCALE GENOMIC DNA]</scope>
    <source>
        <strain evidence="7 8">17A</strain>
    </source>
</reference>
<dbReference type="SUPFAM" id="SSF49464">
    <property type="entry name" value="Carboxypeptidase regulatory domain-like"/>
    <property type="match status" value="1"/>
</dbReference>
<dbReference type="InterPro" id="IPR006665">
    <property type="entry name" value="OmpA-like"/>
</dbReference>
<proteinExistence type="predicted"/>
<gene>
    <name evidence="7" type="ORF">K6T82_18740</name>
</gene>
<dbReference type="SUPFAM" id="SSF48452">
    <property type="entry name" value="TPR-like"/>
    <property type="match status" value="1"/>
</dbReference>
<dbReference type="PRINTS" id="PR01021">
    <property type="entry name" value="OMPADOMAIN"/>
</dbReference>
<dbReference type="InterPro" id="IPR008969">
    <property type="entry name" value="CarboxyPept-like_regulatory"/>
</dbReference>
<comment type="caution">
    <text evidence="7">The sequence shown here is derived from an EMBL/GenBank/DDBJ whole genome shotgun (WGS) entry which is preliminary data.</text>
</comment>
<dbReference type="Gene3D" id="1.25.40.10">
    <property type="entry name" value="Tetratricopeptide repeat domain"/>
    <property type="match status" value="1"/>
</dbReference>
<feature type="signal peptide" evidence="5">
    <location>
        <begin position="1"/>
        <end position="21"/>
    </location>
</feature>
<dbReference type="Gene3D" id="2.60.40.1120">
    <property type="entry name" value="Carboxypeptidase-like, regulatory domain"/>
    <property type="match status" value="1"/>
</dbReference>
<dbReference type="Gene3D" id="3.30.1330.60">
    <property type="entry name" value="OmpA-like domain"/>
    <property type="match status" value="1"/>
</dbReference>
<dbReference type="InterPro" id="IPR006664">
    <property type="entry name" value="OMP_bac"/>
</dbReference>
<accession>A0A9X1HE48</accession>
<keyword evidence="8" id="KW-1185">Reference proteome</keyword>
<dbReference type="Gene3D" id="2.120.10.30">
    <property type="entry name" value="TolB, C-terminal domain"/>
    <property type="match status" value="1"/>
</dbReference>
<dbReference type="InterPro" id="IPR011990">
    <property type="entry name" value="TPR-like_helical_dom_sf"/>
</dbReference>
<comment type="subcellular location">
    <subcellularLocation>
        <location evidence="1">Cell outer membrane</location>
    </subcellularLocation>
</comment>
<dbReference type="Proteomes" id="UP001139366">
    <property type="component" value="Unassembled WGS sequence"/>
</dbReference>
<evidence type="ECO:0000256" key="4">
    <source>
        <dbReference type="PROSITE-ProRule" id="PRU00473"/>
    </source>
</evidence>
<evidence type="ECO:0000259" key="6">
    <source>
        <dbReference type="PROSITE" id="PS51123"/>
    </source>
</evidence>
<keyword evidence="5" id="KW-0732">Signal</keyword>
<keyword evidence="2 4" id="KW-0472">Membrane</keyword>
<evidence type="ECO:0000256" key="5">
    <source>
        <dbReference type="SAM" id="SignalP"/>
    </source>
</evidence>
<dbReference type="CDD" id="cd07185">
    <property type="entry name" value="OmpA_C-like"/>
    <property type="match status" value="1"/>
</dbReference>
<dbReference type="GO" id="GO:0009279">
    <property type="term" value="C:cell outer membrane"/>
    <property type="evidence" value="ECO:0007669"/>
    <property type="project" value="UniProtKB-SubCell"/>
</dbReference>
<sequence length="680" mass="76724">MKINKLGFTILVLCFFFNLNAQTKKVSKDEKVKKKYVQLIKKADKKYDDYAYVDAIKAYKRIVKKGSYDEKVVQRLANSYYFTADLRNAEKWYETLFKINKEQLPEYLYRYAQSLKSVGHYEKADEILQIFNQKAASENRATLVRNEKNYLAEIKSNSGRFEIGDAGVNSDFSDYGGTVYDNKIIFTSARDTGGVAKTSFKWTNKSFSKFYTADLLPDGSVGKVKTFHKKGHGKYNESSPIFTKDGRTMYFTRNNFTDGKRGENSKNVTLLKLYKAELVNGEWKNVKELPFNSNQYSTAHPALSPDEKTLYFASDMPGTLGQSDIYKVTINPDGSFGTPQNLGPVINTEGRETFPFISGDNELYYSTDGRPGLGGLDVYVAKINEDGTLDDVQNVGQPVNGKQDDFAFTIDSKNRNGFFSSNRENAHGLDNIYRFTETKKLVCEQELAGIVTDAESNEIVANASLILFDENFNTLQTIVSDEKGNYTFSKVKCGKTYAIRITKEGFNRKDVSITLKKENGKTELPIALQKNIKPIETKQIAVNKVMVKPIKIANINIGSDLVKLLHIPMNFFDLGKSTIKKSSEPQLLKVVGALNQYPKLTLDIRSHTDSRSSSESNQILSDKRAQSTRDWLISKGVDPNRLTAKGYGETQLTNKCADGVKCTEQQHQQNRRSEFIVVTM</sequence>
<dbReference type="Pfam" id="PF13620">
    <property type="entry name" value="CarboxypepD_reg"/>
    <property type="match status" value="1"/>
</dbReference>
<dbReference type="InterPro" id="IPR050330">
    <property type="entry name" value="Bact_OuterMem_StrucFunc"/>
</dbReference>
<dbReference type="RefSeq" id="WP_223709188.1">
    <property type="nucleotide sequence ID" value="NZ_JAINUY010000007.1"/>
</dbReference>
<dbReference type="PANTHER" id="PTHR30329:SF21">
    <property type="entry name" value="LIPOPROTEIN YIAD-RELATED"/>
    <property type="match status" value="1"/>
</dbReference>
<dbReference type="PROSITE" id="PS51123">
    <property type="entry name" value="OMPA_2"/>
    <property type="match status" value="1"/>
</dbReference>
<evidence type="ECO:0000256" key="2">
    <source>
        <dbReference type="ARBA" id="ARBA00023136"/>
    </source>
</evidence>
<dbReference type="InterPro" id="IPR011042">
    <property type="entry name" value="6-blade_b-propeller_TolB-like"/>
</dbReference>
<dbReference type="SUPFAM" id="SSF82171">
    <property type="entry name" value="DPP6 N-terminal domain-like"/>
    <property type="match status" value="1"/>
</dbReference>
<dbReference type="Pfam" id="PF07676">
    <property type="entry name" value="PD40"/>
    <property type="match status" value="3"/>
</dbReference>
<dbReference type="InterPro" id="IPR011659">
    <property type="entry name" value="WD40"/>
</dbReference>
<protein>
    <submittedName>
        <fullName evidence="7">OmpA family protein</fullName>
    </submittedName>
</protein>
<dbReference type="InterPro" id="IPR036737">
    <property type="entry name" value="OmpA-like_sf"/>
</dbReference>
<feature type="domain" description="OmpA-like" evidence="6">
    <location>
        <begin position="559"/>
        <end position="680"/>
    </location>
</feature>
<dbReference type="AlphaFoldDB" id="A0A9X1HE48"/>
<dbReference type="EMBL" id="JAINUY010000007">
    <property type="protein sequence ID" value="MBZ4036814.1"/>
    <property type="molecule type" value="Genomic_DNA"/>
</dbReference>
<evidence type="ECO:0000313" key="8">
    <source>
        <dbReference type="Proteomes" id="UP001139366"/>
    </source>
</evidence>
<dbReference type="PANTHER" id="PTHR30329">
    <property type="entry name" value="STATOR ELEMENT OF FLAGELLAR MOTOR COMPLEX"/>
    <property type="match status" value="1"/>
</dbReference>
<keyword evidence="3" id="KW-0998">Cell outer membrane</keyword>
<evidence type="ECO:0000256" key="1">
    <source>
        <dbReference type="ARBA" id="ARBA00004442"/>
    </source>
</evidence>